<proteinExistence type="predicted"/>
<dbReference type="Gene3D" id="1.25.40.20">
    <property type="entry name" value="Ankyrin repeat-containing domain"/>
    <property type="match status" value="1"/>
</dbReference>
<reference evidence="1 2" key="1">
    <citation type="submission" date="2020-06" db="EMBL/GenBank/DDBJ databases">
        <authorList>
            <person name="Li R."/>
            <person name="Bekaert M."/>
        </authorList>
    </citation>
    <scope>NUCLEOTIDE SEQUENCE [LARGE SCALE GENOMIC DNA]</scope>
    <source>
        <strain evidence="2">wild</strain>
    </source>
</reference>
<sequence length="458" mass="52354">MAERGTENTDDYLIDAEYSPDEDYANVLHKSDLFRATGGFDDFDASLTNDDSILCKMDQFGVPAGFDDFGDVSNNSDQSADENSENRTTLWDEIIGKGKEFVKGALKRKNNIGNTPLLELLRCEDMDCVNREALQIFLHEDYEYDINTSNNMKLGPLHIIMSKEFLLNIYENVSSAIDKQILNDYNKKRNIIATMLLKARANVNQKDIFDRTPLFLTNAISSVQLLIDNEADLNINDKFGRSILLEAVSMENHKHLTRYYIETMDKEIILHSDVYQSTLFHYVAILQKELDICDYLECKDRKGWIHLECKDIKGHAPNEVSRFRLQSEIKGIPNVNIESIHSLLQKRGIGAPWDHEESEYIKQTVIKFAEELCIAIGEEDARLKCTLQRSGSSEEGTKVGDPNEFDFIFCLDEIQKLCSVKDLKMEKEFVELNANMANKDIPQPFTIFFGEDGLCKIS</sequence>
<name>A0A6J8CI99_MYTCO</name>
<dbReference type="SUPFAM" id="SSF48403">
    <property type="entry name" value="Ankyrin repeat"/>
    <property type="match status" value="1"/>
</dbReference>
<organism evidence="1 2">
    <name type="scientific">Mytilus coruscus</name>
    <name type="common">Sea mussel</name>
    <dbReference type="NCBI Taxonomy" id="42192"/>
    <lineage>
        <taxon>Eukaryota</taxon>
        <taxon>Metazoa</taxon>
        <taxon>Spiralia</taxon>
        <taxon>Lophotrochozoa</taxon>
        <taxon>Mollusca</taxon>
        <taxon>Bivalvia</taxon>
        <taxon>Autobranchia</taxon>
        <taxon>Pteriomorphia</taxon>
        <taxon>Mytilida</taxon>
        <taxon>Mytiloidea</taxon>
        <taxon>Mytilidae</taxon>
        <taxon>Mytilinae</taxon>
        <taxon>Mytilus</taxon>
    </lineage>
</organism>
<dbReference type="OrthoDB" id="6147546at2759"/>
<dbReference type="InterPro" id="IPR036770">
    <property type="entry name" value="Ankyrin_rpt-contain_sf"/>
</dbReference>
<keyword evidence="2" id="KW-1185">Reference proteome</keyword>
<dbReference type="Gene3D" id="3.30.460.90">
    <property type="match status" value="1"/>
</dbReference>
<dbReference type="AlphaFoldDB" id="A0A6J8CI99"/>
<dbReference type="EMBL" id="CACVKT020005567">
    <property type="protein sequence ID" value="CAC5395785.1"/>
    <property type="molecule type" value="Genomic_DNA"/>
</dbReference>
<gene>
    <name evidence="1" type="ORF">MCOR_30416</name>
</gene>
<evidence type="ECO:0000313" key="1">
    <source>
        <dbReference type="EMBL" id="CAC5395785.1"/>
    </source>
</evidence>
<accession>A0A6J8CI99</accession>
<protein>
    <submittedName>
        <fullName evidence="1">Uncharacterized protein</fullName>
    </submittedName>
</protein>
<evidence type="ECO:0000313" key="2">
    <source>
        <dbReference type="Proteomes" id="UP000507470"/>
    </source>
</evidence>
<dbReference type="Proteomes" id="UP000507470">
    <property type="component" value="Unassembled WGS sequence"/>
</dbReference>